<feature type="domain" description="Importin subunit beta-1/Transportin-1-like TPR repeats" evidence="8">
    <location>
        <begin position="470"/>
        <end position="641"/>
    </location>
</feature>
<evidence type="ECO:0000256" key="7">
    <source>
        <dbReference type="ARBA" id="ARBA00023242"/>
    </source>
</evidence>
<comment type="subcellular location">
    <subcellularLocation>
        <location evidence="2">Cytoplasm</location>
    </subcellularLocation>
    <subcellularLocation>
        <location evidence="1">Nucleus</location>
    </subcellularLocation>
</comment>
<dbReference type="Pfam" id="PF18816">
    <property type="entry name" value="Importin_rep_5"/>
    <property type="match status" value="1"/>
</dbReference>
<dbReference type="InterPro" id="IPR058584">
    <property type="entry name" value="IMB1_TNPO1-like_TPR"/>
</dbReference>
<dbReference type="OrthoDB" id="543373at2759"/>
<evidence type="ECO:0000256" key="6">
    <source>
        <dbReference type="ARBA" id="ARBA00022927"/>
    </source>
</evidence>
<dbReference type="SUPFAM" id="SSF48371">
    <property type="entry name" value="ARM repeat"/>
    <property type="match status" value="2"/>
</dbReference>
<keyword evidence="7" id="KW-0539">Nucleus</keyword>
<evidence type="ECO:0000259" key="8">
    <source>
        <dbReference type="Pfam" id="PF25574"/>
    </source>
</evidence>
<dbReference type="GO" id="GO:0005634">
    <property type="term" value="C:nucleus"/>
    <property type="evidence" value="ECO:0007669"/>
    <property type="project" value="UniProtKB-SubCell"/>
</dbReference>
<protein>
    <recommendedName>
        <fullName evidence="12">TOG domain-containing protein</fullName>
    </recommendedName>
</protein>
<dbReference type="Pfam" id="PF18829">
    <property type="entry name" value="Importin_rep_6"/>
    <property type="match status" value="1"/>
</dbReference>
<evidence type="ECO:0008006" key="12">
    <source>
        <dbReference type="Google" id="ProtNLM"/>
    </source>
</evidence>
<keyword evidence="3" id="KW-0813">Transport</keyword>
<dbReference type="RefSeq" id="XP_015467520.1">
    <property type="nucleotide sequence ID" value="XM_015611676.1"/>
</dbReference>
<dbReference type="GO" id="GO:0006606">
    <property type="term" value="P:protein import into nucleus"/>
    <property type="evidence" value="ECO:0007669"/>
    <property type="project" value="InterPro"/>
</dbReference>
<evidence type="ECO:0000256" key="5">
    <source>
        <dbReference type="ARBA" id="ARBA00022737"/>
    </source>
</evidence>
<keyword evidence="11" id="KW-1185">Reference proteome</keyword>
<dbReference type="GeneID" id="26839855"/>
<gene>
    <name evidence="10" type="ORF">AC631_02846</name>
</gene>
<feature type="domain" description="IPO4/5-like TPR repeats" evidence="9">
    <location>
        <begin position="113"/>
        <end position="269"/>
    </location>
</feature>
<evidence type="ECO:0000313" key="10">
    <source>
        <dbReference type="EMBL" id="KSA01418.1"/>
    </source>
</evidence>
<dbReference type="EMBL" id="LMYN01000054">
    <property type="protein sequence ID" value="KSA01418.1"/>
    <property type="molecule type" value="Genomic_DNA"/>
</dbReference>
<dbReference type="InterPro" id="IPR040928">
    <property type="entry name" value="Importin_rep_5"/>
</dbReference>
<comment type="caution">
    <text evidence="10">The sequence shown here is derived from an EMBL/GenBank/DDBJ whole genome shotgun (WGS) entry which is preliminary data.</text>
</comment>
<keyword evidence="6" id="KW-0653">Protein transport</keyword>
<evidence type="ECO:0000256" key="3">
    <source>
        <dbReference type="ARBA" id="ARBA00022448"/>
    </source>
</evidence>
<dbReference type="Pfam" id="PF13513">
    <property type="entry name" value="HEAT_EZ"/>
    <property type="match status" value="1"/>
</dbReference>
<dbReference type="InterPro" id="IPR041653">
    <property type="entry name" value="Importin_rep_4"/>
</dbReference>
<dbReference type="AlphaFoldDB" id="A0A0V1PZ74"/>
<evidence type="ECO:0000256" key="4">
    <source>
        <dbReference type="ARBA" id="ARBA00022490"/>
    </source>
</evidence>
<organism evidence="10 11">
    <name type="scientific">Debaryomyces fabryi</name>
    <dbReference type="NCBI Taxonomy" id="58627"/>
    <lineage>
        <taxon>Eukaryota</taxon>
        <taxon>Fungi</taxon>
        <taxon>Dikarya</taxon>
        <taxon>Ascomycota</taxon>
        <taxon>Saccharomycotina</taxon>
        <taxon>Pichiomycetes</taxon>
        <taxon>Debaryomycetaceae</taxon>
        <taxon>Debaryomyces</taxon>
    </lineage>
</organism>
<evidence type="ECO:0000256" key="1">
    <source>
        <dbReference type="ARBA" id="ARBA00004123"/>
    </source>
</evidence>
<dbReference type="InterPro" id="IPR057672">
    <property type="entry name" value="TPR_IPO4/5"/>
</dbReference>
<dbReference type="Pfam" id="PF18808">
    <property type="entry name" value="Importin_rep_4"/>
    <property type="match status" value="1"/>
</dbReference>
<dbReference type="Pfam" id="PF25574">
    <property type="entry name" value="TPR_IMB1"/>
    <property type="match status" value="1"/>
</dbReference>
<proteinExistence type="predicted"/>
<dbReference type="Pfam" id="PF25780">
    <property type="entry name" value="TPR_IPO5"/>
    <property type="match status" value="1"/>
</dbReference>
<dbReference type="InterPro" id="IPR011989">
    <property type="entry name" value="ARM-like"/>
</dbReference>
<dbReference type="Gene3D" id="6.10.140.1700">
    <property type="match status" value="1"/>
</dbReference>
<evidence type="ECO:0000313" key="11">
    <source>
        <dbReference type="Proteomes" id="UP000054251"/>
    </source>
</evidence>
<dbReference type="GO" id="GO:0005737">
    <property type="term" value="C:cytoplasm"/>
    <property type="evidence" value="ECO:0007669"/>
    <property type="project" value="UniProtKB-SubCell"/>
</dbReference>
<evidence type="ECO:0000256" key="2">
    <source>
        <dbReference type="ARBA" id="ARBA00004496"/>
    </source>
</evidence>
<keyword evidence="5" id="KW-0677">Repeat</keyword>
<dbReference type="InterPro" id="IPR041389">
    <property type="entry name" value="Importin_rep_6"/>
</dbReference>
<sequence>MSSLPAEVQGVLTQLVNGLSSSDNSVRSEAEKLLETEWNKKENVEMLLIFLAEQACGSDNDTLKAFSAVLFRRVAIRSPKEIASVTDRTIGVIGEPVRQQIRAILLHGFTSQQSNQVRHKLSDAISEVAKEDASPLGSWNELIPALFQATKNSDPSFRESAFRVFSSAPELIDKSYINEVLPIFNAGFEDENDDVRIAACTAFVAFFREIPKSSWPTLSPLLPNLLNSLPRFLQNGQDQALSSVLESLIDLVELAPKMFREMFPTIIEFCAAVSKNKELDSGARMAGLELLTTFAEVSPSMCKRTSSYTDNMVLITLSMLTEVCIDDDEAADWNNNDDTEDDDEEPEYDAARQALDRVSLRLNGQALATPLFQYLPVMIQSSAWRERQAALMALSSAAEGCSDVLMTEIPKILDMILPTLHDNHPRVQYACCNALGQMSTDFANVIQRTSGDRILPALISMLTSKSVFRVQAHAAAALVNFSEAASKEILEPYLDDLLNNLLGLLQSPKRYVQEQVLTTIAIIADAAEKKFIKYYDTLMPLLTDVLKTDMGQENRLLKAKCIECSTLIALAVGKEKFAPHSQGLIQLFGHIQETAVEDDDPIKPYLEQGWGRICRIIGKDFVPYLPAVLPPLLNAAKATQDISLLEEDEAEEYNSNDEWDVINLSGRLIAVHTAALDDKVSAMDLLRTYAIQLKGDFYPWVKEIVQDIGIPALDFYLHDGVRASAALTLASLLKCSVVATGNNSNETLQIWSQISNKLVDVLTNEPVPELLVAYYTALVESIGVLGANSLSQTQLESLAKSINSNLTEIYERIKARDNEDDEYTEEVDDEEEEYTDEELLDEINKAISAIFKNSKTNFLPAFQILVPTIASFINDENTNIKLCGLCTVCDILEHCGTDSAVYKDMFINIVGESLTASHASIRQAASYAVGMAAQHGGNAYGEFCLACMEPIFKMASVPDARADDNIHATENSISALAKIFHSYGSSIPNLDGLIQQWIDLLPVVQDEEAAPFAYTFLCHLIQNQHSSVTSQVPKVVDAVIQALSHASISGNTAERTAAATRQLLGSIPQNEAVALLQKYPAEMLVIQKWFS</sequence>
<evidence type="ECO:0000259" key="9">
    <source>
        <dbReference type="Pfam" id="PF25780"/>
    </source>
</evidence>
<dbReference type="Proteomes" id="UP000054251">
    <property type="component" value="Unassembled WGS sequence"/>
</dbReference>
<name>A0A0V1PZ74_9ASCO</name>
<dbReference type="InterPro" id="IPR016024">
    <property type="entry name" value="ARM-type_fold"/>
</dbReference>
<dbReference type="Gene3D" id="1.25.10.10">
    <property type="entry name" value="Leucine-rich Repeat Variant"/>
    <property type="match status" value="1"/>
</dbReference>
<keyword evidence="4" id="KW-0963">Cytoplasm</keyword>
<accession>A0A0V1PZ74</accession>
<reference evidence="10 11" key="1">
    <citation type="submission" date="2015-11" db="EMBL/GenBank/DDBJ databases">
        <title>The genome of Debaryomyces fabryi.</title>
        <authorList>
            <person name="Tafer H."/>
            <person name="Lopandic K."/>
        </authorList>
    </citation>
    <scope>NUCLEOTIDE SEQUENCE [LARGE SCALE GENOMIC DNA]</scope>
    <source>
        <strain evidence="10 11">CBS 789</strain>
    </source>
</reference>
<dbReference type="InterPro" id="IPR040122">
    <property type="entry name" value="Importin_beta"/>
</dbReference>
<dbReference type="PANTHER" id="PTHR10527">
    <property type="entry name" value="IMPORTIN BETA"/>
    <property type="match status" value="1"/>
</dbReference>